<dbReference type="Proteomes" id="UP001198182">
    <property type="component" value="Unassembled WGS sequence"/>
</dbReference>
<dbReference type="PANTHER" id="PTHR21089">
    <property type="entry name" value="SHIKIMATE DEHYDROGENASE"/>
    <property type="match status" value="1"/>
</dbReference>
<dbReference type="Gene3D" id="3.40.50.10860">
    <property type="entry name" value="Leucine Dehydrogenase, chain A, domain 1"/>
    <property type="match status" value="1"/>
</dbReference>
<dbReference type="GO" id="GO:0009073">
    <property type="term" value="P:aromatic amino acid family biosynthetic process"/>
    <property type="evidence" value="ECO:0007669"/>
    <property type="project" value="UniProtKB-KW"/>
</dbReference>
<reference evidence="4" key="1">
    <citation type="submission" date="2021-10" db="EMBL/GenBank/DDBJ databases">
        <title>Anaerobic single-cell dispensing facilitates the cultivation of human gut bacteria.</title>
        <authorList>
            <person name="Afrizal A."/>
        </authorList>
    </citation>
    <scope>NUCLEOTIDE SEQUENCE</scope>
    <source>
        <strain evidence="4">CLA-AA-H215</strain>
    </source>
</reference>
<protein>
    <submittedName>
        <fullName evidence="4">Shikimate dehydrogenase</fullName>
    </submittedName>
</protein>
<dbReference type="InterPro" id="IPR022893">
    <property type="entry name" value="Shikimate_DH_fam"/>
</dbReference>
<dbReference type="RefSeq" id="WP_308452466.1">
    <property type="nucleotide sequence ID" value="NZ_JAJEQR010000003.1"/>
</dbReference>
<dbReference type="GO" id="GO:0019632">
    <property type="term" value="P:shikimate metabolic process"/>
    <property type="evidence" value="ECO:0007669"/>
    <property type="project" value="TreeGrafter"/>
</dbReference>
<dbReference type="PANTHER" id="PTHR21089:SF1">
    <property type="entry name" value="BIFUNCTIONAL 3-DEHYDROQUINATE DEHYDRATASE_SHIKIMATE DEHYDROGENASE, CHLOROPLASTIC"/>
    <property type="match status" value="1"/>
</dbReference>
<dbReference type="InterPro" id="IPR013708">
    <property type="entry name" value="Shikimate_DH-bd_N"/>
</dbReference>
<gene>
    <name evidence="4" type="ORF">LKD81_01515</name>
</gene>
<keyword evidence="5" id="KW-1185">Reference proteome</keyword>
<accession>A0AAE3E7X8</accession>
<evidence type="ECO:0000313" key="4">
    <source>
        <dbReference type="EMBL" id="MCC2229680.1"/>
    </source>
</evidence>
<dbReference type="SUPFAM" id="SSF53223">
    <property type="entry name" value="Aminoacid dehydrogenase-like, N-terminal domain"/>
    <property type="match status" value="1"/>
</dbReference>
<organism evidence="4 5">
    <name type="scientific">Hominifimenecus microfluidus</name>
    <dbReference type="NCBI Taxonomy" id="2885348"/>
    <lineage>
        <taxon>Bacteria</taxon>
        <taxon>Bacillati</taxon>
        <taxon>Bacillota</taxon>
        <taxon>Clostridia</taxon>
        <taxon>Lachnospirales</taxon>
        <taxon>Lachnospiraceae</taxon>
        <taxon>Hominifimenecus</taxon>
    </lineage>
</organism>
<dbReference type="Gene3D" id="3.40.50.720">
    <property type="entry name" value="NAD(P)-binding Rossmann-like Domain"/>
    <property type="match status" value="1"/>
</dbReference>
<evidence type="ECO:0000313" key="5">
    <source>
        <dbReference type="Proteomes" id="UP001198182"/>
    </source>
</evidence>
<sequence>MEITVNTKLHPVLGKPLKQSLSSRMGNRMYEKLGLDYYRFPIEVDREDLGAVVNGLKRMNVDSFGVTKPYKVEILPYLDEIDELSLKIGAVNSVRVIDKKLYGRNIDGLAFVQALVEDTGCKLEETDFFCFGAGGAGRAICCTLAYCGARHITITDKFDSCAEDLVKKINEEFAPVADQVLYENKQELREAFGSCKVVMNVSGVGMYPHLGESPADKEWFRKSQIAFDATYNPARTQFLKDAEAAGCFVFNGKNMLIRCSMIGFEERLGVHPPYEEWSEIFDEVLKESAIS</sequence>
<keyword evidence="2" id="KW-0057">Aromatic amino acid biosynthesis</keyword>
<dbReference type="AlphaFoldDB" id="A0AAE3E7X8"/>
<comment type="caution">
    <text evidence="4">The sequence shown here is derived from an EMBL/GenBank/DDBJ whole genome shotgun (WGS) entry which is preliminary data.</text>
</comment>
<comment type="pathway">
    <text evidence="1">Metabolic intermediate biosynthesis; chorismate biosynthesis; chorismate from D-erythrose 4-phosphate and phosphoenolpyruvate: step 4/7.</text>
</comment>
<dbReference type="EMBL" id="JAJEQR010000003">
    <property type="protein sequence ID" value="MCC2229680.1"/>
    <property type="molecule type" value="Genomic_DNA"/>
</dbReference>
<name>A0AAE3E7X8_9FIRM</name>
<evidence type="ECO:0000259" key="3">
    <source>
        <dbReference type="Pfam" id="PF08501"/>
    </source>
</evidence>
<feature type="domain" description="Shikimate dehydrogenase substrate binding N-terminal" evidence="3">
    <location>
        <begin position="12"/>
        <end position="94"/>
    </location>
</feature>
<dbReference type="SUPFAM" id="SSF51735">
    <property type="entry name" value="NAD(P)-binding Rossmann-fold domains"/>
    <property type="match status" value="1"/>
</dbReference>
<dbReference type="InterPro" id="IPR036291">
    <property type="entry name" value="NAD(P)-bd_dom_sf"/>
</dbReference>
<evidence type="ECO:0000256" key="2">
    <source>
        <dbReference type="ARBA" id="ARBA00023141"/>
    </source>
</evidence>
<dbReference type="InterPro" id="IPR046346">
    <property type="entry name" value="Aminoacid_DH-like_N_sf"/>
</dbReference>
<keyword evidence="2" id="KW-0028">Amino-acid biosynthesis</keyword>
<dbReference type="Pfam" id="PF08501">
    <property type="entry name" value="Shikimate_dh_N"/>
    <property type="match status" value="1"/>
</dbReference>
<dbReference type="GO" id="GO:0004764">
    <property type="term" value="F:shikimate 3-dehydrogenase (NADP+) activity"/>
    <property type="evidence" value="ECO:0007669"/>
    <property type="project" value="InterPro"/>
</dbReference>
<dbReference type="GO" id="GO:0009423">
    <property type="term" value="P:chorismate biosynthetic process"/>
    <property type="evidence" value="ECO:0007669"/>
    <property type="project" value="TreeGrafter"/>
</dbReference>
<evidence type="ECO:0000256" key="1">
    <source>
        <dbReference type="ARBA" id="ARBA00004871"/>
    </source>
</evidence>
<proteinExistence type="predicted"/>